<evidence type="ECO:0000313" key="7">
    <source>
        <dbReference type="EMBL" id="KAL3109411.1"/>
    </source>
</evidence>
<dbReference type="AlphaFoldDB" id="A0ABD2L2K0"/>
<dbReference type="Proteomes" id="UP001620626">
    <property type="component" value="Unassembled WGS sequence"/>
</dbReference>
<evidence type="ECO:0000313" key="8">
    <source>
        <dbReference type="Proteomes" id="UP001620626"/>
    </source>
</evidence>
<keyword evidence="8" id="KW-1185">Reference proteome</keyword>
<dbReference type="PROSITE" id="PS50089">
    <property type="entry name" value="ZF_RING_2"/>
    <property type="match status" value="1"/>
</dbReference>
<gene>
    <name evidence="7" type="ORF">niasHT_015256</name>
</gene>
<feature type="transmembrane region" description="Helical" evidence="5">
    <location>
        <begin position="198"/>
        <end position="220"/>
    </location>
</feature>
<organism evidence="7 8">
    <name type="scientific">Heterodera trifolii</name>
    <dbReference type="NCBI Taxonomy" id="157864"/>
    <lineage>
        <taxon>Eukaryota</taxon>
        <taxon>Metazoa</taxon>
        <taxon>Ecdysozoa</taxon>
        <taxon>Nematoda</taxon>
        <taxon>Chromadorea</taxon>
        <taxon>Rhabditida</taxon>
        <taxon>Tylenchina</taxon>
        <taxon>Tylenchomorpha</taxon>
        <taxon>Tylenchoidea</taxon>
        <taxon>Heteroderidae</taxon>
        <taxon>Heteroderinae</taxon>
        <taxon>Heterodera</taxon>
    </lineage>
</organism>
<feature type="domain" description="RING-type" evidence="6">
    <location>
        <begin position="295"/>
        <end position="340"/>
    </location>
</feature>
<dbReference type="SUPFAM" id="SSF57850">
    <property type="entry name" value="RING/U-box"/>
    <property type="match status" value="1"/>
</dbReference>
<evidence type="ECO:0000256" key="1">
    <source>
        <dbReference type="ARBA" id="ARBA00022771"/>
    </source>
</evidence>
<evidence type="ECO:0000256" key="5">
    <source>
        <dbReference type="SAM" id="Phobius"/>
    </source>
</evidence>
<name>A0ABD2L2K0_9BILA</name>
<dbReference type="InterPro" id="IPR001841">
    <property type="entry name" value="Znf_RING"/>
</dbReference>
<keyword evidence="5" id="KW-0472">Membrane</keyword>
<feature type="region of interest" description="Disordered" evidence="4">
    <location>
        <begin position="132"/>
        <end position="188"/>
    </location>
</feature>
<dbReference type="EMBL" id="JBICBT010000573">
    <property type="protein sequence ID" value="KAL3109411.1"/>
    <property type="molecule type" value="Genomic_DNA"/>
</dbReference>
<feature type="compositionally biased region" description="Low complexity" evidence="4">
    <location>
        <begin position="165"/>
        <end position="175"/>
    </location>
</feature>
<sequence length="365" mass="41332">MFENAVNEVKTYVFQLSQLGELVKALIDFKKLKITQIMEYAEKEEPEMHKQLQNLISAFHTLSGMNRFQKPFWDEQQYNSIHKLVMGSANYFQHRFGINLSEFSQNPTQFGNMSSKIVPLINLVRNRLMIEDGPKQQKKAKDGEKQQKNKKGEKDRQKRTMPKEGANGAKDNGANGILGNWPNAADEKRRRRRNKRGLLGLPFLVLVLLYILIMLILGIMKVTKKIVTFVNDHRNSSNVTRHDESSAAMLSSSEAPHSSAAASSSTEKNISKEKNIQIKLFQKLSNRLAISKGQCAICLGDLADLEANTTVKQLPSCNHEFHNVCMELWLLTKGNCPICRAEIFVIKNGKVKLNFTTKYGTFGNA</sequence>
<keyword evidence="2" id="KW-0862">Zinc</keyword>
<dbReference type="Gene3D" id="3.30.40.10">
    <property type="entry name" value="Zinc/RING finger domain, C3HC4 (zinc finger)"/>
    <property type="match status" value="1"/>
</dbReference>
<keyword evidence="1 3" id="KW-0479">Metal-binding</keyword>
<dbReference type="InterPro" id="IPR013083">
    <property type="entry name" value="Znf_RING/FYVE/PHD"/>
</dbReference>
<feature type="compositionally biased region" description="Low complexity" evidence="4">
    <location>
        <begin position="246"/>
        <end position="265"/>
    </location>
</feature>
<evidence type="ECO:0000259" key="6">
    <source>
        <dbReference type="PROSITE" id="PS50089"/>
    </source>
</evidence>
<keyword evidence="5" id="KW-0812">Transmembrane</keyword>
<feature type="compositionally biased region" description="Basic and acidic residues" evidence="4">
    <location>
        <begin position="235"/>
        <end position="245"/>
    </location>
</feature>
<evidence type="ECO:0000256" key="4">
    <source>
        <dbReference type="SAM" id="MobiDB-lite"/>
    </source>
</evidence>
<dbReference type="GO" id="GO:0008270">
    <property type="term" value="F:zinc ion binding"/>
    <property type="evidence" value="ECO:0007669"/>
    <property type="project" value="UniProtKB-KW"/>
</dbReference>
<dbReference type="PANTHER" id="PTHR45676">
    <property type="entry name" value="RING-H2 FINGER PROTEIN ATL51-RELATED"/>
    <property type="match status" value="1"/>
</dbReference>
<proteinExistence type="predicted"/>
<dbReference type="SMART" id="SM00184">
    <property type="entry name" value="RING"/>
    <property type="match status" value="1"/>
</dbReference>
<dbReference type="Pfam" id="PF13639">
    <property type="entry name" value="zf-RING_2"/>
    <property type="match status" value="1"/>
</dbReference>
<feature type="region of interest" description="Disordered" evidence="4">
    <location>
        <begin position="235"/>
        <end position="268"/>
    </location>
</feature>
<protein>
    <recommendedName>
        <fullName evidence="6">RING-type domain-containing protein</fullName>
    </recommendedName>
</protein>
<evidence type="ECO:0000256" key="2">
    <source>
        <dbReference type="ARBA" id="ARBA00022833"/>
    </source>
</evidence>
<keyword evidence="1 3" id="KW-0863">Zinc-finger</keyword>
<reference evidence="7 8" key="1">
    <citation type="submission" date="2024-10" db="EMBL/GenBank/DDBJ databases">
        <authorList>
            <person name="Kim D."/>
        </authorList>
    </citation>
    <scope>NUCLEOTIDE SEQUENCE [LARGE SCALE GENOMIC DNA]</scope>
    <source>
        <strain evidence="7">BH-2024</strain>
    </source>
</reference>
<evidence type="ECO:0000256" key="3">
    <source>
        <dbReference type="PROSITE-ProRule" id="PRU00175"/>
    </source>
</evidence>
<keyword evidence="5" id="KW-1133">Transmembrane helix</keyword>
<feature type="compositionally biased region" description="Basic and acidic residues" evidence="4">
    <location>
        <begin position="132"/>
        <end position="162"/>
    </location>
</feature>
<accession>A0ABD2L2K0</accession>
<comment type="caution">
    <text evidence="7">The sequence shown here is derived from an EMBL/GenBank/DDBJ whole genome shotgun (WGS) entry which is preliminary data.</text>
</comment>